<dbReference type="InterPro" id="IPR001245">
    <property type="entry name" value="Ser-Thr/Tyr_kinase_cat_dom"/>
</dbReference>
<comment type="subcellular location">
    <subcellularLocation>
        <location evidence="1">Membrane</location>
        <topology evidence="1">Single-pass membrane protein</topology>
    </subcellularLocation>
</comment>
<keyword evidence="6 18" id="KW-0812">Transmembrane</keyword>
<dbReference type="InterPro" id="IPR000719">
    <property type="entry name" value="Prot_kinase_dom"/>
</dbReference>
<keyword evidence="5 21" id="KW-0808">Transferase</keyword>
<dbReference type="Gene3D" id="1.10.510.10">
    <property type="entry name" value="Transferase(Phosphotransferase) domain 1"/>
    <property type="match status" value="1"/>
</dbReference>
<dbReference type="InterPro" id="IPR017441">
    <property type="entry name" value="Protein_kinase_ATP_BS"/>
</dbReference>
<accession>A0A2G9H906</accession>
<dbReference type="GO" id="GO:0051707">
    <property type="term" value="P:response to other organism"/>
    <property type="evidence" value="ECO:0007669"/>
    <property type="project" value="UniProtKB-ARBA"/>
</dbReference>
<keyword evidence="3" id="KW-0723">Serine/threonine-protein kinase</keyword>
<feature type="signal peptide" evidence="19">
    <location>
        <begin position="1"/>
        <end position="24"/>
    </location>
</feature>
<evidence type="ECO:0000256" key="14">
    <source>
        <dbReference type="ARBA" id="ARBA00023170"/>
    </source>
</evidence>
<evidence type="ECO:0000256" key="18">
    <source>
        <dbReference type="SAM" id="Phobius"/>
    </source>
</evidence>
<evidence type="ECO:0000313" key="21">
    <source>
        <dbReference type="EMBL" id="PIN14017.1"/>
    </source>
</evidence>
<dbReference type="STRING" id="429701.A0A2G9H906"/>
<dbReference type="Pfam" id="PF00560">
    <property type="entry name" value="LRR_1"/>
    <property type="match status" value="4"/>
</dbReference>
<evidence type="ECO:0000256" key="12">
    <source>
        <dbReference type="ARBA" id="ARBA00022989"/>
    </source>
</evidence>
<dbReference type="PROSITE" id="PS00108">
    <property type="entry name" value="PROTEIN_KINASE_ST"/>
    <property type="match status" value="1"/>
</dbReference>
<dbReference type="AlphaFoldDB" id="A0A2G9H906"/>
<dbReference type="Gene3D" id="3.30.200.20">
    <property type="entry name" value="Phosphorylase Kinase, domain 1"/>
    <property type="match status" value="1"/>
</dbReference>
<keyword evidence="4" id="KW-0433">Leucine-rich repeat</keyword>
<dbReference type="Proteomes" id="UP000231279">
    <property type="component" value="Unassembled WGS sequence"/>
</dbReference>
<dbReference type="EMBL" id="NKXS01002363">
    <property type="protein sequence ID" value="PIN14017.1"/>
    <property type="molecule type" value="Genomic_DNA"/>
</dbReference>
<dbReference type="GO" id="GO:0016020">
    <property type="term" value="C:membrane"/>
    <property type="evidence" value="ECO:0007669"/>
    <property type="project" value="UniProtKB-SubCell"/>
</dbReference>
<dbReference type="Pfam" id="PF07714">
    <property type="entry name" value="PK_Tyr_Ser-Thr"/>
    <property type="match status" value="1"/>
</dbReference>
<feature type="compositionally biased region" description="Polar residues" evidence="17">
    <location>
        <begin position="522"/>
        <end position="532"/>
    </location>
</feature>
<protein>
    <submittedName>
        <fullName evidence="21">Fibroblast/platelet-derived growth factor receptor</fullName>
        <ecNumber evidence="21">2.7.11.1</ecNumber>
    </submittedName>
</protein>
<evidence type="ECO:0000256" key="7">
    <source>
        <dbReference type="ARBA" id="ARBA00022729"/>
    </source>
</evidence>
<dbReference type="Gene3D" id="3.80.10.10">
    <property type="entry name" value="Ribonuclease Inhibitor"/>
    <property type="match status" value="2"/>
</dbReference>
<evidence type="ECO:0000256" key="9">
    <source>
        <dbReference type="ARBA" id="ARBA00022741"/>
    </source>
</evidence>
<dbReference type="InterPro" id="IPR013210">
    <property type="entry name" value="LRR_N_plant-typ"/>
</dbReference>
<dbReference type="PROSITE" id="PS50011">
    <property type="entry name" value="PROTEIN_KINASE_DOM"/>
    <property type="match status" value="1"/>
</dbReference>
<dbReference type="SMART" id="SM00369">
    <property type="entry name" value="LRR_TYP"/>
    <property type="match status" value="3"/>
</dbReference>
<keyword evidence="8" id="KW-0677">Repeat</keyword>
<evidence type="ECO:0000259" key="20">
    <source>
        <dbReference type="PROSITE" id="PS50011"/>
    </source>
</evidence>
<evidence type="ECO:0000256" key="17">
    <source>
        <dbReference type="SAM" id="MobiDB-lite"/>
    </source>
</evidence>
<keyword evidence="12 18" id="KW-1133">Transmembrane helix</keyword>
<keyword evidence="13 18" id="KW-0472">Membrane</keyword>
<evidence type="ECO:0000256" key="10">
    <source>
        <dbReference type="ARBA" id="ARBA00022777"/>
    </source>
</evidence>
<evidence type="ECO:0000256" key="8">
    <source>
        <dbReference type="ARBA" id="ARBA00022737"/>
    </source>
</evidence>
<reference evidence="22" key="1">
    <citation type="journal article" date="2018" name="Gigascience">
        <title>Genome assembly of the Pink Ipe (Handroanthus impetiginosus, Bignoniaceae), a highly valued, ecologically keystone Neotropical timber forest tree.</title>
        <authorList>
            <person name="Silva-Junior O.B."/>
            <person name="Grattapaglia D."/>
            <person name="Novaes E."/>
            <person name="Collevatti R.G."/>
        </authorList>
    </citation>
    <scope>NUCLEOTIDE SEQUENCE [LARGE SCALE GENOMIC DNA]</scope>
    <source>
        <strain evidence="22">cv. UFG-1</strain>
    </source>
</reference>
<keyword evidence="7 19" id="KW-0732">Signal</keyword>
<keyword evidence="22" id="KW-1185">Reference proteome</keyword>
<keyword evidence="10" id="KW-0418">Kinase</keyword>
<gene>
    <name evidence="21" type="ORF">CDL12_13364</name>
</gene>
<dbReference type="InterPro" id="IPR052422">
    <property type="entry name" value="Auxin_Ser/Thr_Kinase"/>
</dbReference>
<evidence type="ECO:0000313" key="22">
    <source>
        <dbReference type="Proteomes" id="UP000231279"/>
    </source>
</evidence>
<dbReference type="PANTHER" id="PTHR47986:SF9">
    <property type="entry name" value="RECEPTOR-LIKE KINASE TMK4"/>
    <property type="match status" value="1"/>
</dbReference>
<feature type="transmembrane region" description="Helical" evidence="18">
    <location>
        <begin position="467"/>
        <end position="491"/>
    </location>
</feature>
<evidence type="ECO:0000256" key="4">
    <source>
        <dbReference type="ARBA" id="ARBA00022614"/>
    </source>
</evidence>
<organism evidence="21 22">
    <name type="scientific">Handroanthus impetiginosus</name>
    <dbReference type="NCBI Taxonomy" id="429701"/>
    <lineage>
        <taxon>Eukaryota</taxon>
        <taxon>Viridiplantae</taxon>
        <taxon>Streptophyta</taxon>
        <taxon>Embryophyta</taxon>
        <taxon>Tracheophyta</taxon>
        <taxon>Spermatophyta</taxon>
        <taxon>Magnoliopsida</taxon>
        <taxon>eudicotyledons</taxon>
        <taxon>Gunneridae</taxon>
        <taxon>Pentapetalae</taxon>
        <taxon>asterids</taxon>
        <taxon>lamiids</taxon>
        <taxon>Lamiales</taxon>
        <taxon>Bignoniaceae</taxon>
        <taxon>Crescentiina</taxon>
        <taxon>Tabebuia alliance</taxon>
        <taxon>Handroanthus</taxon>
    </lineage>
</organism>
<evidence type="ECO:0000256" key="11">
    <source>
        <dbReference type="ARBA" id="ARBA00022840"/>
    </source>
</evidence>
<dbReference type="FunFam" id="3.30.200.20:FF:000226">
    <property type="entry name" value="receptor protein kinase TMK1"/>
    <property type="match status" value="1"/>
</dbReference>
<feature type="domain" description="Protein kinase" evidence="20">
    <location>
        <begin position="567"/>
        <end position="768"/>
    </location>
</feature>
<evidence type="ECO:0000256" key="2">
    <source>
        <dbReference type="ARBA" id="ARBA00008684"/>
    </source>
</evidence>
<feature type="region of interest" description="Disordered" evidence="17">
    <location>
        <begin position="515"/>
        <end position="543"/>
    </location>
</feature>
<dbReference type="OrthoDB" id="978612at2759"/>
<feature type="binding site" evidence="16">
    <location>
        <position position="595"/>
    </location>
    <ligand>
        <name>ATP</name>
        <dbReference type="ChEBI" id="CHEBI:30616"/>
    </ligand>
</feature>
<sequence length="768" mass="84389">MPRERHKFLIFLLLTTANFQHGSTDDAEVMAKLARSLTPFPSGWTGTNFCKWQGVSCDSSNKVSSINLSSRSLSGTLPSELNQLLSLKSLSFQRNHLSGPLPALSNLGNLEEVNLDENSFNSIPPDFLSGLTSLQSFSINNNSNLPPWTIPQSLKDSISLTSFLASKANIVGEIPDIFGSLPNFQTLRLSYNNLTGSLPSSFAKSGIQNLWLNNQAMGFSGTVDVIGAMTQVQVVWLHSNKFSGPIPDLSACTELSDLQLRDNLLTGVIPDSLTKLPKLQNVALQNNKFQGPMPSFPRGVQVNLGNENNFCLPAPGPCDPQVTSLLEAAGAMNYPMTLAESWAGNNPCQQWKFITCDKGSVTVINFAKQNWTGTISPAYANVTNLKSLLLNDNDLEGTIPQSLTSLMQLQILDLSNNNISGKIPDFPSSVTVRVSGNPWIGKDLPTKSSGGSFFSDPFGTNGGGSSVAAWVIVVPVVALLIIAAVLGFLFYKRKQKNKNYKWVRKESEIIMTSLDQPKDNVKSPTSGSSNVPETPIRSSGEKSDYNIYDGGNITIPIEILREATDNFSESNILGRGGFGIVYKGQLHDGTRIAVKRMESSMITDKGLHEFKSEIEVLTKVRHRHLVSLHGFCDNGSERLLVYEYMPKGCLGQHLFQWKEMEIPPLSWNQRVIIALDVARGVEYLHSLAQQSFIHRDLKTSNILLGDDVRAKVSDFGLVKPAPDGNYSVETRLAGTFGYLAPEYAGMHTGFCMDFIHYDQYQIYIYIHI</sequence>
<proteinExistence type="inferred from homology"/>
<dbReference type="PROSITE" id="PS51450">
    <property type="entry name" value="LRR"/>
    <property type="match status" value="1"/>
</dbReference>
<dbReference type="SUPFAM" id="SSF52058">
    <property type="entry name" value="L domain-like"/>
    <property type="match status" value="1"/>
</dbReference>
<evidence type="ECO:0000256" key="5">
    <source>
        <dbReference type="ARBA" id="ARBA00022679"/>
    </source>
</evidence>
<dbReference type="InterPro" id="IPR003591">
    <property type="entry name" value="Leu-rich_rpt_typical-subtyp"/>
</dbReference>
<evidence type="ECO:0000256" key="1">
    <source>
        <dbReference type="ARBA" id="ARBA00004167"/>
    </source>
</evidence>
<comment type="caution">
    <text evidence="21">The sequence shown here is derived from an EMBL/GenBank/DDBJ whole genome shotgun (WGS) entry which is preliminary data.</text>
</comment>
<dbReference type="FunFam" id="3.80.10.10:FF:000190">
    <property type="entry name" value="Receptor-like kinase TMK4"/>
    <property type="match status" value="1"/>
</dbReference>
<dbReference type="SMART" id="SM00220">
    <property type="entry name" value="S_TKc"/>
    <property type="match status" value="1"/>
</dbReference>
<evidence type="ECO:0000256" key="3">
    <source>
        <dbReference type="ARBA" id="ARBA00022527"/>
    </source>
</evidence>
<evidence type="ECO:0000256" key="13">
    <source>
        <dbReference type="ARBA" id="ARBA00023136"/>
    </source>
</evidence>
<dbReference type="Pfam" id="PF08263">
    <property type="entry name" value="LRRNT_2"/>
    <property type="match status" value="2"/>
</dbReference>
<dbReference type="PANTHER" id="PTHR47986">
    <property type="entry name" value="OSJNBA0070M12.3 PROTEIN"/>
    <property type="match status" value="1"/>
</dbReference>
<evidence type="ECO:0000256" key="19">
    <source>
        <dbReference type="SAM" id="SignalP"/>
    </source>
</evidence>
<dbReference type="GO" id="GO:0004674">
    <property type="term" value="F:protein serine/threonine kinase activity"/>
    <property type="evidence" value="ECO:0007669"/>
    <property type="project" value="UniProtKB-KW"/>
</dbReference>
<keyword evidence="9 16" id="KW-0547">Nucleotide-binding</keyword>
<keyword evidence="11 16" id="KW-0067">ATP-binding</keyword>
<dbReference type="InterPro" id="IPR001611">
    <property type="entry name" value="Leu-rich_rpt"/>
</dbReference>
<dbReference type="InterPro" id="IPR032675">
    <property type="entry name" value="LRR_dom_sf"/>
</dbReference>
<keyword evidence="14 21" id="KW-0675">Receptor</keyword>
<evidence type="ECO:0000256" key="16">
    <source>
        <dbReference type="PROSITE-ProRule" id="PRU10141"/>
    </source>
</evidence>
<dbReference type="SUPFAM" id="SSF56112">
    <property type="entry name" value="Protein kinase-like (PK-like)"/>
    <property type="match status" value="1"/>
</dbReference>
<evidence type="ECO:0000256" key="15">
    <source>
        <dbReference type="ARBA" id="ARBA00023180"/>
    </source>
</evidence>
<dbReference type="FunFam" id="3.80.10.10:FF:000129">
    <property type="entry name" value="Leucine-rich repeat receptor-like kinase"/>
    <property type="match status" value="1"/>
</dbReference>
<keyword evidence="15" id="KW-0325">Glycoprotein</keyword>
<feature type="chain" id="PRO_5013674860" evidence="19">
    <location>
        <begin position="25"/>
        <end position="768"/>
    </location>
</feature>
<dbReference type="GO" id="GO:0006952">
    <property type="term" value="P:defense response"/>
    <property type="evidence" value="ECO:0007669"/>
    <property type="project" value="UniProtKB-ARBA"/>
</dbReference>
<dbReference type="EC" id="2.7.11.1" evidence="21"/>
<dbReference type="InterPro" id="IPR011009">
    <property type="entry name" value="Kinase-like_dom_sf"/>
</dbReference>
<dbReference type="InterPro" id="IPR008271">
    <property type="entry name" value="Ser/Thr_kinase_AS"/>
</dbReference>
<comment type="similarity">
    <text evidence="2">Belongs to the protein kinase superfamily. Ser/Thr protein kinase family.</text>
</comment>
<evidence type="ECO:0000256" key="6">
    <source>
        <dbReference type="ARBA" id="ARBA00022692"/>
    </source>
</evidence>
<dbReference type="PROSITE" id="PS00107">
    <property type="entry name" value="PROTEIN_KINASE_ATP"/>
    <property type="match status" value="1"/>
</dbReference>
<name>A0A2G9H906_9LAMI</name>
<dbReference type="GO" id="GO:0005524">
    <property type="term" value="F:ATP binding"/>
    <property type="evidence" value="ECO:0007669"/>
    <property type="project" value="UniProtKB-UniRule"/>
</dbReference>
<dbReference type="CDD" id="cd12087">
    <property type="entry name" value="TM_EGFR-like"/>
    <property type="match status" value="1"/>
</dbReference>